<dbReference type="SUPFAM" id="SSF53756">
    <property type="entry name" value="UDP-Glycosyltransferase/glycogen phosphorylase"/>
    <property type="match status" value="1"/>
</dbReference>
<evidence type="ECO:0000313" key="1">
    <source>
        <dbReference type="EMBL" id="SEO79576.1"/>
    </source>
</evidence>
<gene>
    <name evidence="1" type="ORF">SAMN05216388_101984</name>
</gene>
<evidence type="ECO:0008006" key="3">
    <source>
        <dbReference type="Google" id="ProtNLM"/>
    </source>
</evidence>
<dbReference type="Gene3D" id="3.40.50.2000">
    <property type="entry name" value="Glycogen Phosphorylase B"/>
    <property type="match status" value="1"/>
</dbReference>
<organism evidence="1 2">
    <name type="scientific">Halorientalis persicus</name>
    <dbReference type="NCBI Taxonomy" id="1367881"/>
    <lineage>
        <taxon>Archaea</taxon>
        <taxon>Methanobacteriati</taxon>
        <taxon>Methanobacteriota</taxon>
        <taxon>Stenosarchaea group</taxon>
        <taxon>Halobacteria</taxon>
        <taxon>Halobacteriales</taxon>
        <taxon>Haloarculaceae</taxon>
        <taxon>Halorientalis</taxon>
    </lineage>
</organism>
<dbReference type="InterPro" id="IPR007152">
    <property type="entry name" value="DUF354"/>
</dbReference>
<dbReference type="PANTHER" id="PTHR39662">
    <property type="entry name" value="DUF354 DOMAIN-CONTAINING PROTEIN-RELATED"/>
    <property type="match status" value="1"/>
</dbReference>
<proteinExistence type="predicted"/>
<dbReference type="Proteomes" id="UP000198775">
    <property type="component" value="Unassembled WGS sequence"/>
</dbReference>
<keyword evidence="2" id="KW-1185">Reference proteome</keyword>
<dbReference type="OrthoDB" id="185087at2157"/>
<reference evidence="2" key="1">
    <citation type="submission" date="2016-10" db="EMBL/GenBank/DDBJ databases">
        <authorList>
            <person name="Varghese N."/>
            <person name="Submissions S."/>
        </authorList>
    </citation>
    <scope>NUCLEOTIDE SEQUENCE [LARGE SCALE GENOMIC DNA]</scope>
    <source>
        <strain evidence="2">IBRC-M 10043</strain>
    </source>
</reference>
<protein>
    <recommendedName>
        <fullName evidence="3">DUF354 domain-containing protein</fullName>
    </recommendedName>
</protein>
<sequence>MRYLVFTNTPAHVHLYKHVVSELRARGHEVRVLVRDYGCTLALADAAGIPYSVYGGCDTTKRSLLANLPGQYARSLTAAVRFDPDVVFGIGAYAAPAGRLTGARTILVHDSEPTSLDHHIARSLADALLTPDTFRDDLGPNHRVFHGFKESAYLHPDCFSADPSVRADLGVGDEPFVVCRLNAFGSHHDVGQGGFTVEQVRTLIDDLDDHATVFVSDEGGDLDVDATAGRRFDLHPARLHDALAEASLLVADTQTMVTEAALLGTPAVRSNSFVGADDMGNFVELEARELVRNVASFERVRATALDLVTDDGASDRWESRRRELLSETVDLTELLVNVAENPRVIDRVAGVTRRSPGPAAGAGRSSTAD</sequence>
<dbReference type="RefSeq" id="WP_092662474.1">
    <property type="nucleotide sequence ID" value="NZ_FOCX01000019.1"/>
</dbReference>
<accession>A0A1H8SM19</accession>
<dbReference type="EMBL" id="FOCX01000019">
    <property type="protein sequence ID" value="SEO79576.1"/>
    <property type="molecule type" value="Genomic_DNA"/>
</dbReference>
<evidence type="ECO:0000313" key="2">
    <source>
        <dbReference type="Proteomes" id="UP000198775"/>
    </source>
</evidence>
<dbReference type="PANTHER" id="PTHR39662:SF1">
    <property type="entry name" value="DUF354 DOMAIN-CONTAINING PROTEIN"/>
    <property type="match status" value="1"/>
</dbReference>
<name>A0A1H8SM19_9EURY</name>
<dbReference type="AlphaFoldDB" id="A0A1H8SM19"/>